<dbReference type="EMBL" id="SIPC01000007">
    <property type="protein sequence ID" value="TAX65328.1"/>
    <property type="molecule type" value="Genomic_DNA"/>
</dbReference>
<accession>A0A4Q8XQ50</accession>
<name>A0A4Q8XQ50_RHILE</name>
<evidence type="ECO:0000313" key="5">
    <source>
        <dbReference type="Proteomes" id="UP000293652"/>
    </source>
</evidence>
<reference evidence="4 5" key="1">
    <citation type="submission" date="2019-02" db="EMBL/GenBank/DDBJ databases">
        <title>The genomic architecture of introgression among sibling species of bacteria.</title>
        <authorList>
            <person name="Cavassim M.I.A."/>
            <person name="Moeskjaer S."/>
            <person name="Moslemi C."/>
            <person name="Fields B."/>
            <person name="Bachmann A."/>
            <person name="Vilhjalmsson B."/>
            <person name="Schierup M.H."/>
            <person name="Young J.P.W."/>
            <person name="Andersen S.U."/>
        </authorList>
    </citation>
    <scope>NUCLEOTIDE SEQUENCE [LARGE SCALE GENOMIC DNA]</scope>
    <source>
        <strain evidence="3 5">SM145A</strain>
        <strain evidence="2 4">SM151B</strain>
    </source>
</reference>
<proteinExistence type="predicted"/>
<sequence>MTSANLFLRQTHSLVLTPRLMQAIQLLQMTRFELKQFITLKVEKNPPLEFQSNDGETGDDEKFGRLPEDAGADDRYDNRTGALSSEWSDNASTSRLSEEVDADYTIFPNRQGLPSGPVASPTKTCSKDV</sequence>
<gene>
    <name evidence="3" type="ORF">ELI03_33830</name>
    <name evidence="2" type="ORF">ELI19_34395</name>
</gene>
<evidence type="ECO:0000313" key="2">
    <source>
        <dbReference type="EMBL" id="TAW13792.1"/>
    </source>
</evidence>
<dbReference type="PANTHER" id="PTHR32248">
    <property type="entry name" value="RNA POLYMERASE SIGMA-54 FACTOR"/>
    <property type="match status" value="1"/>
</dbReference>
<comment type="caution">
    <text evidence="3">The sequence shown here is derived from an EMBL/GenBank/DDBJ whole genome shotgun (WGS) entry which is preliminary data.</text>
</comment>
<evidence type="ECO:0000313" key="4">
    <source>
        <dbReference type="Proteomes" id="UP000292036"/>
    </source>
</evidence>
<evidence type="ECO:0000313" key="3">
    <source>
        <dbReference type="EMBL" id="TAX65328.1"/>
    </source>
</evidence>
<dbReference type="Proteomes" id="UP000292036">
    <property type="component" value="Unassembled WGS sequence"/>
</dbReference>
<feature type="compositionally biased region" description="Polar residues" evidence="1">
    <location>
        <begin position="81"/>
        <end position="95"/>
    </location>
</feature>
<feature type="region of interest" description="Disordered" evidence="1">
    <location>
        <begin position="45"/>
        <end position="129"/>
    </location>
</feature>
<evidence type="ECO:0000256" key="1">
    <source>
        <dbReference type="SAM" id="MobiDB-lite"/>
    </source>
</evidence>
<dbReference type="GO" id="GO:0016987">
    <property type="term" value="F:sigma factor activity"/>
    <property type="evidence" value="ECO:0007669"/>
    <property type="project" value="InterPro"/>
</dbReference>
<evidence type="ECO:0008006" key="6">
    <source>
        <dbReference type="Google" id="ProtNLM"/>
    </source>
</evidence>
<dbReference type="Proteomes" id="UP000293652">
    <property type="component" value="Unassembled WGS sequence"/>
</dbReference>
<organism evidence="3 5">
    <name type="scientific">Rhizobium leguminosarum</name>
    <dbReference type="NCBI Taxonomy" id="384"/>
    <lineage>
        <taxon>Bacteria</taxon>
        <taxon>Pseudomonadati</taxon>
        <taxon>Pseudomonadota</taxon>
        <taxon>Alphaproteobacteria</taxon>
        <taxon>Hyphomicrobiales</taxon>
        <taxon>Rhizobiaceae</taxon>
        <taxon>Rhizobium/Agrobacterium group</taxon>
        <taxon>Rhizobium</taxon>
    </lineage>
</organism>
<protein>
    <recommendedName>
        <fullName evidence="6">RNA polymerase sigma-54 factor</fullName>
    </recommendedName>
</protein>
<dbReference type="AlphaFoldDB" id="A0A4Q8XQ50"/>
<dbReference type="PANTHER" id="PTHR32248:SF4">
    <property type="entry name" value="RNA POLYMERASE SIGMA-54 FACTOR"/>
    <property type="match status" value="1"/>
</dbReference>
<dbReference type="Pfam" id="PF00309">
    <property type="entry name" value="Sigma54_AID"/>
    <property type="match status" value="1"/>
</dbReference>
<dbReference type="EMBL" id="SIPS01000010">
    <property type="protein sequence ID" value="TAW13792.1"/>
    <property type="molecule type" value="Genomic_DNA"/>
</dbReference>
<dbReference type="GO" id="GO:0001216">
    <property type="term" value="F:DNA-binding transcription activator activity"/>
    <property type="evidence" value="ECO:0007669"/>
    <property type="project" value="InterPro"/>
</dbReference>
<feature type="compositionally biased region" description="Basic and acidic residues" evidence="1">
    <location>
        <begin position="60"/>
        <end position="78"/>
    </location>
</feature>
<dbReference type="InterPro" id="IPR000394">
    <property type="entry name" value="RNA_pol_sigma_54"/>
</dbReference>